<dbReference type="InterPro" id="IPR036388">
    <property type="entry name" value="WH-like_DNA-bd_sf"/>
</dbReference>
<evidence type="ECO:0000313" key="6">
    <source>
        <dbReference type="EMBL" id="AVE04689.1"/>
    </source>
</evidence>
<evidence type="ECO:0000256" key="2">
    <source>
        <dbReference type="ARBA" id="ARBA00023015"/>
    </source>
</evidence>
<dbReference type="SUPFAM" id="SSF53850">
    <property type="entry name" value="Periplasmic binding protein-like II"/>
    <property type="match status" value="1"/>
</dbReference>
<dbReference type="InterPro" id="IPR005119">
    <property type="entry name" value="LysR_subst-bd"/>
</dbReference>
<dbReference type="FunFam" id="1.10.10.10:FF:000001">
    <property type="entry name" value="LysR family transcriptional regulator"/>
    <property type="match status" value="1"/>
</dbReference>
<protein>
    <recommendedName>
        <fullName evidence="5">HTH lysR-type domain-containing protein</fullName>
    </recommendedName>
</protein>
<gene>
    <name evidence="6" type="ORF">CYL20_09125</name>
</gene>
<dbReference type="InterPro" id="IPR000847">
    <property type="entry name" value="LysR_HTH_N"/>
</dbReference>
<dbReference type="GO" id="GO:0043565">
    <property type="term" value="F:sequence-specific DNA binding"/>
    <property type="evidence" value="ECO:0007669"/>
    <property type="project" value="TreeGrafter"/>
</dbReference>
<dbReference type="AlphaFoldDB" id="A0A2L1J896"/>
<evidence type="ECO:0000259" key="5">
    <source>
        <dbReference type="PROSITE" id="PS50931"/>
    </source>
</evidence>
<comment type="similarity">
    <text evidence="1">Belongs to the LysR transcriptional regulatory family.</text>
</comment>
<feature type="domain" description="HTH lysR-type" evidence="5">
    <location>
        <begin position="11"/>
        <end position="68"/>
    </location>
</feature>
<dbReference type="EMBL" id="CP025494">
    <property type="protein sequence ID" value="AVE04689.1"/>
    <property type="molecule type" value="Genomic_DNA"/>
</dbReference>
<proteinExistence type="inferred from homology"/>
<evidence type="ECO:0000256" key="3">
    <source>
        <dbReference type="ARBA" id="ARBA00023125"/>
    </source>
</evidence>
<evidence type="ECO:0000256" key="1">
    <source>
        <dbReference type="ARBA" id="ARBA00009437"/>
    </source>
</evidence>
<organism evidence="6 7">
    <name type="scientific">Pseudomonas palleroniana</name>
    <dbReference type="NCBI Taxonomy" id="191390"/>
    <lineage>
        <taxon>Bacteria</taxon>
        <taxon>Pseudomonadati</taxon>
        <taxon>Pseudomonadota</taxon>
        <taxon>Gammaproteobacteria</taxon>
        <taxon>Pseudomonadales</taxon>
        <taxon>Pseudomonadaceae</taxon>
        <taxon>Pseudomonas</taxon>
    </lineage>
</organism>
<name>A0A2L1J896_9PSED</name>
<accession>A0A2L1J896</accession>
<dbReference type="Pfam" id="PF03466">
    <property type="entry name" value="LysR_substrate"/>
    <property type="match status" value="1"/>
</dbReference>
<dbReference type="InterPro" id="IPR036390">
    <property type="entry name" value="WH_DNA-bd_sf"/>
</dbReference>
<keyword evidence="2" id="KW-0805">Transcription regulation</keyword>
<dbReference type="Gene3D" id="3.40.190.10">
    <property type="entry name" value="Periplasmic binding protein-like II"/>
    <property type="match status" value="2"/>
</dbReference>
<keyword evidence="4" id="KW-0804">Transcription</keyword>
<dbReference type="PROSITE" id="PS50931">
    <property type="entry name" value="HTH_LYSR"/>
    <property type="match status" value="1"/>
</dbReference>
<dbReference type="GO" id="GO:0003700">
    <property type="term" value="F:DNA-binding transcription factor activity"/>
    <property type="evidence" value="ECO:0007669"/>
    <property type="project" value="InterPro"/>
</dbReference>
<dbReference type="SUPFAM" id="SSF46785">
    <property type="entry name" value="Winged helix' DNA-binding domain"/>
    <property type="match status" value="1"/>
</dbReference>
<evidence type="ECO:0000256" key="4">
    <source>
        <dbReference type="ARBA" id="ARBA00023163"/>
    </source>
</evidence>
<dbReference type="PANTHER" id="PTHR30537:SF74">
    <property type="entry name" value="HTH-TYPE TRANSCRIPTIONAL REGULATOR TRPI"/>
    <property type="match status" value="1"/>
</dbReference>
<dbReference type="PANTHER" id="PTHR30537">
    <property type="entry name" value="HTH-TYPE TRANSCRIPTIONAL REGULATOR"/>
    <property type="match status" value="1"/>
</dbReference>
<sequence>MRGAAMSLTNLQLNWLRTFESVGRHLSFSAAAIELNMSQSAVSQQIKLLEHKLGKALFLRQTRSIQLTVSGRAYLAVVREGLWHMHQGMNNIFSSVAQGVLELSVNNSFAQLWLAPRMERFAELYPQISLRMYGVNWEADAPPSSAELEIRYGAGNWQQYDIQQLLSTELKPYCSLDVAAKLRSAGGLLSLPLIDVLGTPNGWSDWLATYPQGEAENYQRFYVDSYAIAASMAIENAGVCLLNEELVEKSRLRGQLVSPIDQSIECLAGFYLLQPHNKPLSGAAQAFCTWLESELR</sequence>
<dbReference type="Proteomes" id="UP000237830">
    <property type="component" value="Chromosome"/>
</dbReference>
<dbReference type="GO" id="GO:0006351">
    <property type="term" value="P:DNA-templated transcription"/>
    <property type="evidence" value="ECO:0007669"/>
    <property type="project" value="TreeGrafter"/>
</dbReference>
<dbReference type="PRINTS" id="PR00039">
    <property type="entry name" value="HTHLYSR"/>
</dbReference>
<reference evidence="6 7" key="1">
    <citation type="submission" date="2017-12" db="EMBL/GenBank/DDBJ databases">
        <title>Genome sequence of Pseudomonas palleroniana MAB3.</title>
        <authorList>
            <person name="Nascimento F.X."/>
        </authorList>
    </citation>
    <scope>NUCLEOTIDE SEQUENCE [LARGE SCALE GENOMIC DNA]</scope>
    <source>
        <strain evidence="6 7">MAB3</strain>
    </source>
</reference>
<dbReference type="InterPro" id="IPR058163">
    <property type="entry name" value="LysR-type_TF_proteobact-type"/>
</dbReference>
<dbReference type="Gene3D" id="1.10.10.10">
    <property type="entry name" value="Winged helix-like DNA-binding domain superfamily/Winged helix DNA-binding domain"/>
    <property type="match status" value="1"/>
</dbReference>
<evidence type="ECO:0000313" key="7">
    <source>
        <dbReference type="Proteomes" id="UP000237830"/>
    </source>
</evidence>
<keyword evidence="3" id="KW-0238">DNA-binding</keyword>
<dbReference type="Pfam" id="PF00126">
    <property type="entry name" value="HTH_1"/>
    <property type="match status" value="1"/>
</dbReference>